<dbReference type="PROSITE" id="PS50865">
    <property type="entry name" value="ZF_MYND_2"/>
    <property type="match status" value="1"/>
</dbReference>
<evidence type="ECO:0000259" key="5">
    <source>
        <dbReference type="PROSITE" id="PS50865"/>
    </source>
</evidence>
<evidence type="ECO:0000256" key="1">
    <source>
        <dbReference type="ARBA" id="ARBA00022723"/>
    </source>
</evidence>
<proteinExistence type="predicted"/>
<gene>
    <name evidence="6" type="ORF">B0H16DRAFT_727733</name>
</gene>
<dbReference type="SUPFAM" id="SSF144232">
    <property type="entry name" value="HIT/MYND zinc finger-like"/>
    <property type="match status" value="1"/>
</dbReference>
<dbReference type="Pfam" id="PF01753">
    <property type="entry name" value="zf-MYND"/>
    <property type="match status" value="1"/>
</dbReference>
<feature type="domain" description="MYND-type" evidence="5">
    <location>
        <begin position="436"/>
        <end position="477"/>
    </location>
</feature>
<reference evidence="6" key="1">
    <citation type="submission" date="2023-03" db="EMBL/GenBank/DDBJ databases">
        <title>Massive genome expansion in bonnet fungi (Mycena s.s.) driven by repeated elements and novel gene families across ecological guilds.</title>
        <authorList>
            <consortium name="Lawrence Berkeley National Laboratory"/>
            <person name="Harder C.B."/>
            <person name="Miyauchi S."/>
            <person name="Viragh M."/>
            <person name="Kuo A."/>
            <person name="Thoen E."/>
            <person name="Andreopoulos B."/>
            <person name="Lu D."/>
            <person name="Skrede I."/>
            <person name="Drula E."/>
            <person name="Henrissat B."/>
            <person name="Morin E."/>
            <person name="Kohler A."/>
            <person name="Barry K."/>
            <person name="LaButti K."/>
            <person name="Morin E."/>
            <person name="Salamov A."/>
            <person name="Lipzen A."/>
            <person name="Mereny Z."/>
            <person name="Hegedus B."/>
            <person name="Baldrian P."/>
            <person name="Stursova M."/>
            <person name="Weitz H."/>
            <person name="Taylor A."/>
            <person name="Grigoriev I.V."/>
            <person name="Nagy L.G."/>
            <person name="Martin F."/>
            <person name="Kauserud H."/>
        </authorList>
    </citation>
    <scope>NUCLEOTIDE SEQUENCE</scope>
    <source>
        <strain evidence="6">CBHHK182m</strain>
    </source>
</reference>
<dbReference type="GO" id="GO:0008270">
    <property type="term" value="F:zinc ion binding"/>
    <property type="evidence" value="ECO:0007669"/>
    <property type="project" value="UniProtKB-KW"/>
</dbReference>
<accession>A0AAD7K9B1</accession>
<evidence type="ECO:0000256" key="2">
    <source>
        <dbReference type="ARBA" id="ARBA00022771"/>
    </source>
</evidence>
<dbReference type="Gene3D" id="6.10.140.2220">
    <property type="match status" value="1"/>
</dbReference>
<keyword evidence="3" id="KW-0862">Zinc</keyword>
<dbReference type="InterPro" id="IPR002893">
    <property type="entry name" value="Znf_MYND"/>
</dbReference>
<name>A0AAD7K9B1_9AGAR</name>
<keyword evidence="2 4" id="KW-0863">Zinc-finger</keyword>
<dbReference type="AlphaFoldDB" id="A0AAD7K9B1"/>
<evidence type="ECO:0000256" key="3">
    <source>
        <dbReference type="ARBA" id="ARBA00022833"/>
    </source>
</evidence>
<evidence type="ECO:0000313" key="7">
    <source>
        <dbReference type="Proteomes" id="UP001215598"/>
    </source>
</evidence>
<organism evidence="6 7">
    <name type="scientific">Mycena metata</name>
    <dbReference type="NCBI Taxonomy" id="1033252"/>
    <lineage>
        <taxon>Eukaryota</taxon>
        <taxon>Fungi</taxon>
        <taxon>Dikarya</taxon>
        <taxon>Basidiomycota</taxon>
        <taxon>Agaricomycotina</taxon>
        <taxon>Agaricomycetes</taxon>
        <taxon>Agaricomycetidae</taxon>
        <taxon>Agaricales</taxon>
        <taxon>Marasmiineae</taxon>
        <taxon>Mycenaceae</taxon>
        <taxon>Mycena</taxon>
    </lineage>
</organism>
<protein>
    <recommendedName>
        <fullName evidence="5">MYND-type domain-containing protein</fullName>
    </recommendedName>
</protein>
<sequence>MSTIHPSLLAGNISKLRSSLRPTAYSAINGSFVDVGKLYTILNSLPEEQASGVLPVFYANLEPTLIPNLDVIDRIVDPSTSLPSVDNAVSSLSGLCTLASKRYPFLLDAAWDLWPRVLKWLEFLHTYWTCLPGRRTTFEQRVHRVGHASLLLRLADHEPTGTAIKAIPGFRRIVAGAWATMLHYDVHDSPGFFAPRPKLVELTRHLFAMTDDIHTRRNFEEILDAFGGSFRDLVAALRKHISHAVSEAKSQIAVGALNAALIFLQHREGRHHDLTPSLLSGGIITSLVLALEIDGSAPPVANLPHQIVDLDLALLVEYIKLSPGYTGIEEALEAGLLRYLLAFTEKMVQPSRHGMYDDLQDLLCAVLPSGLVSHPILMLMKDSIPQFATAVLNPKFRDSALFEDWITLTEDMLVGRLEVMDAWDARGRPSYLACDNMRCGKIHRKTELKRCGACQIHAYCSSDCQRDDWHRGHRTVCSDLREARLNLHQMLRPRERAFLRALLHADYRRLQFQISLDTISFIHSHPGEPYFVLFDYSETVDVKAEVCSRTTLAPNECAGQWARAARSGGRMTIHIMRIAMGKLNQQLVLPLRAETPRLQQGLHRIASTVDELSRSQIEALLRVLLQTAEREGQEIH</sequence>
<dbReference type="Proteomes" id="UP001215598">
    <property type="component" value="Unassembled WGS sequence"/>
</dbReference>
<comment type="caution">
    <text evidence="6">The sequence shown here is derived from an EMBL/GenBank/DDBJ whole genome shotgun (WGS) entry which is preliminary data.</text>
</comment>
<evidence type="ECO:0000313" key="6">
    <source>
        <dbReference type="EMBL" id="KAJ7779882.1"/>
    </source>
</evidence>
<keyword evidence="7" id="KW-1185">Reference proteome</keyword>
<dbReference type="EMBL" id="JARKIB010000005">
    <property type="protein sequence ID" value="KAJ7779882.1"/>
    <property type="molecule type" value="Genomic_DNA"/>
</dbReference>
<evidence type="ECO:0000256" key="4">
    <source>
        <dbReference type="PROSITE-ProRule" id="PRU00134"/>
    </source>
</evidence>
<keyword evidence="1" id="KW-0479">Metal-binding</keyword>